<evidence type="ECO:0000313" key="3">
    <source>
        <dbReference type="Proteomes" id="UP000054350"/>
    </source>
</evidence>
<feature type="region of interest" description="Disordered" evidence="1">
    <location>
        <begin position="497"/>
        <end position="534"/>
    </location>
</feature>
<evidence type="ECO:0000256" key="1">
    <source>
        <dbReference type="SAM" id="MobiDB-lite"/>
    </source>
</evidence>
<name>A0A0L0S5S2_ALLM3</name>
<keyword evidence="3" id="KW-1185">Reference proteome</keyword>
<proteinExistence type="predicted"/>
<feature type="region of interest" description="Disordered" evidence="1">
    <location>
        <begin position="1"/>
        <end position="46"/>
    </location>
</feature>
<dbReference type="EMBL" id="GG745332">
    <property type="protein sequence ID" value="KNE57714.1"/>
    <property type="molecule type" value="Genomic_DNA"/>
</dbReference>
<feature type="compositionally biased region" description="Polar residues" evidence="1">
    <location>
        <begin position="518"/>
        <end position="528"/>
    </location>
</feature>
<feature type="region of interest" description="Disordered" evidence="1">
    <location>
        <begin position="712"/>
        <end position="819"/>
    </location>
</feature>
<organism evidence="2 3">
    <name type="scientific">Allomyces macrogynus (strain ATCC 38327)</name>
    <name type="common">Allomyces javanicus var. macrogynus</name>
    <dbReference type="NCBI Taxonomy" id="578462"/>
    <lineage>
        <taxon>Eukaryota</taxon>
        <taxon>Fungi</taxon>
        <taxon>Fungi incertae sedis</taxon>
        <taxon>Blastocladiomycota</taxon>
        <taxon>Blastocladiomycetes</taxon>
        <taxon>Blastocladiales</taxon>
        <taxon>Blastocladiaceae</taxon>
        <taxon>Allomyces</taxon>
    </lineage>
</organism>
<dbReference type="VEuPathDB" id="FungiDB:AMAG_04571"/>
<accession>A0A0L0S5S2</accession>
<sequence length="883" mass="95421">MPPEQSPVVPSPVPDPPTAAPLPSVKAASAGPEVNRRAKSRRRSEKSVAIAHGDMFDANSLLRPAAAAGASYAPLAQDEFVASACVLIEKILDLETIRMDARVVDFLSTDGVLPLFLGYLTRVPPNERPRSMDAEWTITPEITRNRDVALDKTIRSYFVMEMLCATNPANAGFVEKHLPAIVAHLFDALALNSDANLHHFGRVIESLAKRFTQRVMARIVYEHPADDAVAVVPLVMSMVPYVHHPAVASALLTCIKHQATDHPRERTQRFVHFQALELIECIVHNVHSMVPELVAATVQFMRVLVDEAVKCDNSSMLFMSLATDMHLLDSFLSLLTSPHSYHADAVVSILHALVVKSIPKPPSTLPTFIATDSALFHVSKSLAQALVPHLGLLARTLVSPMSTTFMESLELVQHVVLLADATTLESAISPDIWRSVADTMLRTHRSGIYWAVYYRILHYVLATGSQTLIRHAMVKPKLLLRLIAEYVSGDADAPVCLPPPTPTAGSVGSAPRARRRTQSMTKSASTSMPPRPRRMSAFASASTERLSAVPENRVPKTAVTPASSSIGLTSPEGVGANVRRSADVHAYAVVILNLVRLTADARGHDDYLSQLMTSHPAYQAFMPVLLRETARQVATLDDGRTAWGRGRLGRRPVPQFVPDALRIAFVDRDLPGINEARLPPAVLAISRDQDRSIGLGSKYSICLGFSPDLAPPPTPILSSGEDDTCGPSTAEDDVDDSDGSASTNGDTKKRRRRRARRRSRQELFDELRRSLATPTSKPGAPTLPKCPSPWTSVEAVGVGDPQSGEGEWMPNGDEDLAAGATDADNEDVRASVLDLAGGATDNAWATGADGGGLSGFATRSLAGRSFWRGESMEGDRLGGIDDD</sequence>
<feature type="compositionally biased region" description="Basic and acidic residues" evidence="1">
    <location>
        <begin position="760"/>
        <end position="769"/>
    </location>
</feature>
<gene>
    <name evidence="2" type="ORF">AMAG_04571</name>
</gene>
<feature type="compositionally biased region" description="Acidic residues" evidence="1">
    <location>
        <begin position="720"/>
        <end position="738"/>
    </location>
</feature>
<evidence type="ECO:0000313" key="2">
    <source>
        <dbReference type="EMBL" id="KNE57714.1"/>
    </source>
</evidence>
<reference evidence="2 3" key="1">
    <citation type="submission" date="2009-11" db="EMBL/GenBank/DDBJ databases">
        <title>Annotation of Allomyces macrogynus ATCC 38327.</title>
        <authorList>
            <consortium name="The Broad Institute Genome Sequencing Platform"/>
            <person name="Russ C."/>
            <person name="Cuomo C."/>
            <person name="Burger G."/>
            <person name="Gray M.W."/>
            <person name="Holland P.W.H."/>
            <person name="King N."/>
            <person name="Lang F.B.F."/>
            <person name="Roger A.J."/>
            <person name="Ruiz-Trillo I."/>
            <person name="Young S.K."/>
            <person name="Zeng Q."/>
            <person name="Gargeya S."/>
            <person name="Fitzgerald M."/>
            <person name="Haas B."/>
            <person name="Abouelleil A."/>
            <person name="Alvarado L."/>
            <person name="Arachchi H.M."/>
            <person name="Berlin A."/>
            <person name="Chapman S.B."/>
            <person name="Gearin G."/>
            <person name="Goldberg J."/>
            <person name="Griggs A."/>
            <person name="Gujja S."/>
            <person name="Hansen M."/>
            <person name="Heiman D."/>
            <person name="Howarth C."/>
            <person name="Larimer J."/>
            <person name="Lui A."/>
            <person name="MacDonald P.J.P."/>
            <person name="McCowen C."/>
            <person name="Montmayeur A."/>
            <person name="Murphy C."/>
            <person name="Neiman D."/>
            <person name="Pearson M."/>
            <person name="Priest M."/>
            <person name="Roberts A."/>
            <person name="Saif S."/>
            <person name="Shea T."/>
            <person name="Sisk P."/>
            <person name="Stolte C."/>
            <person name="Sykes S."/>
            <person name="Wortman J."/>
            <person name="Nusbaum C."/>
            <person name="Birren B."/>
        </authorList>
    </citation>
    <scope>NUCLEOTIDE SEQUENCE [LARGE SCALE GENOMIC DNA]</scope>
    <source>
        <strain evidence="2 3">ATCC 38327</strain>
    </source>
</reference>
<dbReference type="Proteomes" id="UP000054350">
    <property type="component" value="Unassembled WGS sequence"/>
</dbReference>
<reference evidence="3" key="2">
    <citation type="submission" date="2009-11" db="EMBL/GenBank/DDBJ databases">
        <title>The Genome Sequence of Allomyces macrogynus strain ATCC 38327.</title>
        <authorList>
            <consortium name="The Broad Institute Genome Sequencing Platform"/>
            <person name="Russ C."/>
            <person name="Cuomo C."/>
            <person name="Shea T."/>
            <person name="Young S.K."/>
            <person name="Zeng Q."/>
            <person name="Koehrsen M."/>
            <person name="Haas B."/>
            <person name="Borodovsky M."/>
            <person name="Guigo R."/>
            <person name="Alvarado L."/>
            <person name="Berlin A."/>
            <person name="Borenstein D."/>
            <person name="Chen Z."/>
            <person name="Engels R."/>
            <person name="Freedman E."/>
            <person name="Gellesch M."/>
            <person name="Goldberg J."/>
            <person name="Griggs A."/>
            <person name="Gujja S."/>
            <person name="Heiman D."/>
            <person name="Hepburn T."/>
            <person name="Howarth C."/>
            <person name="Jen D."/>
            <person name="Larson L."/>
            <person name="Lewis B."/>
            <person name="Mehta T."/>
            <person name="Park D."/>
            <person name="Pearson M."/>
            <person name="Roberts A."/>
            <person name="Saif S."/>
            <person name="Shenoy N."/>
            <person name="Sisk P."/>
            <person name="Stolte C."/>
            <person name="Sykes S."/>
            <person name="Walk T."/>
            <person name="White J."/>
            <person name="Yandava C."/>
            <person name="Burger G."/>
            <person name="Gray M.W."/>
            <person name="Holland P.W.H."/>
            <person name="King N."/>
            <person name="Lang F.B.F."/>
            <person name="Roger A.J."/>
            <person name="Ruiz-Trillo I."/>
            <person name="Lander E."/>
            <person name="Nusbaum C."/>
        </authorList>
    </citation>
    <scope>NUCLEOTIDE SEQUENCE [LARGE SCALE GENOMIC DNA]</scope>
    <source>
        <strain evidence="3">ATCC 38327</strain>
    </source>
</reference>
<feature type="compositionally biased region" description="Basic residues" evidence="1">
    <location>
        <begin position="748"/>
        <end position="759"/>
    </location>
</feature>
<feature type="compositionally biased region" description="Pro residues" evidence="1">
    <location>
        <begin position="1"/>
        <end position="20"/>
    </location>
</feature>
<protein>
    <submittedName>
        <fullName evidence="2">Uncharacterized protein</fullName>
    </submittedName>
</protein>
<dbReference type="AlphaFoldDB" id="A0A0L0S5S2"/>
<dbReference type="OrthoDB" id="1923159at2759"/>